<dbReference type="AlphaFoldDB" id="A0A151GK40"/>
<gene>
    <name evidence="3" type="ORF">DCS_04468</name>
</gene>
<evidence type="ECO:0000256" key="1">
    <source>
        <dbReference type="SAM" id="MobiDB-lite"/>
    </source>
</evidence>
<dbReference type="GO" id="GO:0005886">
    <property type="term" value="C:plasma membrane"/>
    <property type="evidence" value="ECO:0007669"/>
    <property type="project" value="TreeGrafter"/>
</dbReference>
<feature type="compositionally biased region" description="Acidic residues" evidence="1">
    <location>
        <begin position="317"/>
        <end position="326"/>
    </location>
</feature>
<feature type="compositionally biased region" description="Polar residues" evidence="1">
    <location>
        <begin position="392"/>
        <end position="421"/>
    </location>
</feature>
<organism evidence="3 4">
    <name type="scientific">Drechmeria coniospora</name>
    <name type="common">Nematophagous fungus</name>
    <name type="synonym">Meria coniospora</name>
    <dbReference type="NCBI Taxonomy" id="98403"/>
    <lineage>
        <taxon>Eukaryota</taxon>
        <taxon>Fungi</taxon>
        <taxon>Dikarya</taxon>
        <taxon>Ascomycota</taxon>
        <taxon>Pezizomycotina</taxon>
        <taxon>Sordariomycetes</taxon>
        <taxon>Hypocreomycetidae</taxon>
        <taxon>Hypocreales</taxon>
        <taxon>Ophiocordycipitaceae</taxon>
        <taxon>Drechmeria</taxon>
    </lineage>
</organism>
<dbReference type="SMART" id="SM00273">
    <property type="entry name" value="ENTH"/>
    <property type="match status" value="1"/>
</dbReference>
<dbReference type="GO" id="GO:0005829">
    <property type="term" value="C:cytosol"/>
    <property type="evidence" value="ECO:0007669"/>
    <property type="project" value="GOC"/>
</dbReference>
<feature type="compositionally biased region" description="Low complexity" evidence="1">
    <location>
        <begin position="505"/>
        <end position="516"/>
    </location>
</feature>
<dbReference type="PANTHER" id="PTHR12276:SF45">
    <property type="entry name" value="CLATHRIN INTERACTOR 1"/>
    <property type="match status" value="1"/>
</dbReference>
<evidence type="ECO:0000259" key="2">
    <source>
        <dbReference type="PROSITE" id="PS50942"/>
    </source>
</evidence>
<dbReference type="EMBL" id="LAYC01000002">
    <property type="protein sequence ID" value="KYK57459.1"/>
    <property type="molecule type" value="Genomic_DNA"/>
</dbReference>
<feature type="compositionally biased region" description="Low complexity" evidence="1">
    <location>
        <begin position="422"/>
        <end position="440"/>
    </location>
</feature>
<dbReference type="GO" id="GO:0030125">
    <property type="term" value="C:clathrin vesicle coat"/>
    <property type="evidence" value="ECO:0007669"/>
    <property type="project" value="TreeGrafter"/>
</dbReference>
<dbReference type="SUPFAM" id="SSF48464">
    <property type="entry name" value="ENTH/VHS domain"/>
    <property type="match status" value="1"/>
</dbReference>
<dbReference type="Gene3D" id="1.25.40.90">
    <property type="match status" value="1"/>
</dbReference>
<dbReference type="GO" id="GO:0030276">
    <property type="term" value="F:clathrin binding"/>
    <property type="evidence" value="ECO:0007669"/>
    <property type="project" value="TreeGrafter"/>
</dbReference>
<dbReference type="GeneID" id="63717111"/>
<dbReference type="STRING" id="98403.A0A151GK40"/>
<dbReference type="Proteomes" id="UP000076580">
    <property type="component" value="Chromosome 02"/>
</dbReference>
<evidence type="ECO:0000313" key="4">
    <source>
        <dbReference type="Proteomes" id="UP000076580"/>
    </source>
</evidence>
<accession>A0A151GK40</accession>
<dbReference type="FunCoup" id="A0A151GK40">
    <property type="interactions" value="144"/>
</dbReference>
<dbReference type="GO" id="GO:0005768">
    <property type="term" value="C:endosome"/>
    <property type="evidence" value="ECO:0007669"/>
    <property type="project" value="TreeGrafter"/>
</dbReference>
<sequence length="528" mass="54515">MDLNDLKNTVSNLTLYDLKAGFRKAQNAVMNYTDMEAKVREATNNEPWGASTTTMQEIANGTFNYQTLNEVMPMIYRRFTEKSAEEWRQIYKALQLLEFLIKHGSERVIDDARGHITLLKMLRQFHFIDQNGKDQGINVRNRAKELADLLGDVDRIRTERKKARATKNKYTGVEGGATLGGGYSGGSRYGGFGNESSGYGGGGGGGDGGGGSGTTFGAYSGGVYGDGGGFGGQDNGFQDSGTRSDRFEAYDEFDEDERPAASSRPARKTERAAVSKPAAEPVKKKEPEVDLFSFDEPTAAPSTSGLADFASSGNAAAEDDDDEFDDFQSATPAASTGFAQPISAPLASIRSPAAQFAAPQPLSAPQQAGLSQMVSTSSISPAPAAGGSYSAFTSPPQQAQAKAATGFQSSGPNYFGTVQTQAPPATSSRASMSAMSPTASGPTTMANTMPVPSSAAKPAAGAGGGDAFGALWGKASGGIKKTTTMGAGPAMGQLAKEKSSAGIWGAPAASSSKPAAPGGGSASDDLLG</sequence>
<dbReference type="PANTHER" id="PTHR12276">
    <property type="entry name" value="EPSIN/ENT-RELATED"/>
    <property type="match status" value="1"/>
</dbReference>
<comment type="caution">
    <text evidence="3">The sequence shown here is derived from an EMBL/GenBank/DDBJ whole genome shotgun (WGS) entry which is preliminary data.</text>
</comment>
<proteinExistence type="predicted"/>
<dbReference type="Pfam" id="PF01417">
    <property type="entry name" value="ENTH"/>
    <property type="match status" value="1"/>
</dbReference>
<keyword evidence="4" id="KW-1185">Reference proteome</keyword>
<dbReference type="InterPro" id="IPR008942">
    <property type="entry name" value="ENTH_VHS"/>
</dbReference>
<dbReference type="InterPro" id="IPR013809">
    <property type="entry name" value="ENTH"/>
</dbReference>
<dbReference type="GO" id="GO:0006897">
    <property type="term" value="P:endocytosis"/>
    <property type="evidence" value="ECO:0007669"/>
    <property type="project" value="TreeGrafter"/>
</dbReference>
<reference evidence="3 4" key="1">
    <citation type="journal article" date="2016" name="Sci. Rep.">
        <title>Insights into Adaptations to a Near-Obligate Nematode Endoparasitic Lifestyle from the Finished Genome of Drechmeria coniospora.</title>
        <authorList>
            <person name="Zhang L."/>
            <person name="Zhou Z."/>
            <person name="Guo Q."/>
            <person name="Fokkens L."/>
            <person name="Miskei M."/>
            <person name="Pocsi I."/>
            <person name="Zhang W."/>
            <person name="Chen M."/>
            <person name="Wang L."/>
            <person name="Sun Y."/>
            <person name="Donzelli B.G."/>
            <person name="Gibson D.M."/>
            <person name="Nelson D.R."/>
            <person name="Luo J.G."/>
            <person name="Rep M."/>
            <person name="Liu H."/>
            <person name="Yang S."/>
            <person name="Wang J."/>
            <person name="Krasnoff S.B."/>
            <person name="Xu Y."/>
            <person name="Molnar I."/>
            <person name="Lin M."/>
        </authorList>
    </citation>
    <scope>NUCLEOTIDE SEQUENCE [LARGE SCALE GENOMIC DNA]</scope>
    <source>
        <strain evidence="3 4">ARSEF 6962</strain>
    </source>
</reference>
<dbReference type="InParanoid" id="A0A151GK40"/>
<dbReference type="CDD" id="cd16992">
    <property type="entry name" value="ENTH_Ent3"/>
    <property type="match status" value="1"/>
</dbReference>
<name>A0A151GK40_DRECN</name>
<dbReference type="GO" id="GO:0005543">
    <property type="term" value="F:phospholipid binding"/>
    <property type="evidence" value="ECO:0007669"/>
    <property type="project" value="TreeGrafter"/>
</dbReference>
<feature type="region of interest" description="Disordered" evidence="1">
    <location>
        <begin position="250"/>
        <end position="333"/>
    </location>
</feature>
<dbReference type="PROSITE" id="PS50942">
    <property type="entry name" value="ENTH"/>
    <property type="match status" value="1"/>
</dbReference>
<dbReference type="RefSeq" id="XP_040656811.1">
    <property type="nucleotide sequence ID" value="XM_040801778.1"/>
</dbReference>
<feature type="region of interest" description="Disordered" evidence="1">
    <location>
        <begin position="478"/>
        <end position="528"/>
    </location>
</feature>
<protein>
    <submittedName>
        <fullName evidence="3">Putative golgi to endosome transport protein</fullName>
    </submittedName>
</protein>
<evidence type="ECO:0000313" key="3">
    <source>
        <dbReference type="EMBL" id="KYK57459.1"/>
    </source>
</evidence>
<dbReference type="OrthoDB" id="4033880at2759"/>
<dbReference type="GO" id="GO:0006895">
    <property type="term" value="P:Golgi to endosome transport"/>
    <property type="evidence" value="ECO:0007669"/>
    <property type="project" value="TreeGrafter"/>
</dbReference>
<dbReference type="FunFam" id="1.25.40.90:FF:000006">
    <property type="entry name" value="Clathrin interactor 1"/>
    <property type="match status" value="1"/>
</dbReference>
<feature type="domain" description="ENTH" evidence="2">
    <location>
        <begin position="27"/>
        <end position="160"/>
    </location>
</feature>
<feature type="region of interest" description="Disordered" evidence="1">
    <location>
        <begin position="384"/>
        <end position="444"/>
    </location>
</feature>